<feature type="compositionally biased region" description="Basic and acidic residues" evidence="1">
    <location>
        <begin position="106"/>
        <end position="126"/>
    </location>
</feature>
<keyword evidence="3" id="KW-1185">Reference proteome</keyword>
<evidence type="ECO:0000313" key="3">
    <source>
        <dbReference type="Proteomes" id="UP000678393"/>
    </source>
</evidence>
<feature type="compositionally biased region" description="Basic and acidic residues" evidence="1">
    <location>
        <begin position="178"/>
        <end position="193"/>
    </location>
</feature>
<sequence length="352" mass="40046">PSDPIEYMGLWLYRYADIRNYFKKKKSFYEELLTTKMDMENKKMKLLQKHNEAILDITEPLVRPHDDFLETAATSKEPSTIFTFGSKTHSAASASIFKILSTEPETKTDITSDTRSEDDKRRKESSSEQSTIEKQSLLSQSQTPGSTSNDNKVKSGSDVSDNSSLSRGQASISPTDSVTKRLRDFIATDDKPRPSKTHRKSIGHRQSISASVNQPRKKSKRKSEIEDELGYDKKSGESEQLINFNYFDTEDRRRSSLEVMPAKWSVSGNQVICQHPLLGQMSIQGRRYSVSYEQTIELVDDFVAYNMYDPELYIHDPTPEEIAAASLFSDQSSDKESERRSPTVLSDFILND</sequence>
<feature type="compositionally biased region" description="Polar residues" evidence="1">
    <location>
        <begin position="167"/>
        <end position="177"/>
    </location>
</feature>
<feature type="compositionally biased region" description="Basic residues" evidence="1">
    <location>
        <begin position="194"/>
        <end position="203"/>
    </location>
</feature>
<evidence type="ECO:0000256" key="1">
    <source>
        <dbReference type="SAM" id="MobiDB-lite"/>
    </source>
</evidence>
<feature type="compositionally biased region" description="Polar residues" evidence="1">
    <location>
        <begin position="127"/>
        <end position="150"/>
    </location>
</feature>
<comment type="caution">
    <text evidence="2">The sequence shown here is derived from an EMBL/GenBank/DDBJ whole genome shotgun (WGS) entry which is preliminary data.</text>
</comment>
<evidence type="ECO:0000313" key="2">
    <source>
        <dbReference type="EMBL" id="CAG5120409.1"/>
    </source>
</evidence>
<reference evidence="2" key="1">
    <citation type="submission" date="2021-04" db="EMBL/GenBank/DDBJ databases">
        <authorList>
            <consortium name="Molecular Ecology Group"/>
        </authorList>
    </citation>
    <scope>NUCLEOTIDE SEQUENCE</scope>
</reference>
<feature type="compositionally biased region" description="Polar residues" evidence="1">
    <location>
        <begin position="204"/>
        <end position="214"/>
    </location>
</feature>
<dbReference type="AlphaFoldDB" id="A0A8S3YU49"/>
<name>A0A8S3YU49_9EUPU</name>
<gene>
    <name evidence="2" type="ORF">CUNI_LOCUS5967</name>
</gene>
<organism evidence="2 3">
    <name type="scientific">Candidula unifasciata</name>
    <dbReference type="NCBI Taxonomy" id="100452"/>
    <lineage>
        <taxon>Eukaryota</taxon>
        <taxon>Metazoa</taxon>
        <taxon>Spiralia</taxon>
        <taxon>Lophotrochozoa</taxon>
        <taxon>Mollusca</taxon>
        <taxon>Gastropoda</taxon>
        <taxon>Heterobranchia</taxon>
        <taxon>Euthyneura</taxon>
        <taxon>Panpulmonata</taxon>
        <taxon>Eupulmonata</taxon>
        <taxon>Stylommatophora</taxon>
        <taxon>Helicina</taxon>
        <taxon>Helicoidea</taxon>
        <taxon>Geomitridae</taxon>
        <taxon>Candidula</taxon>
    </lineage>
</organism>
<protein>
    <submittedName>
        <fullName evidence="2">Uncharacterized protein</fullName>
    </submittedName>
</protein>
<feature type="region of interest" description="Disordered" evidence="1">
    <location>
        <begin position="106"/>
        <end position="232"/>
    </location>
</feature>
<accession>A0A8S3YU49</accession>
<feature type="region of interest" description="Disordered" evidence="1">
    <location>
        <begin position="329"/>
        <end position="352"/>
    </location>
</feature>
<dbReference type="Proteomes" id="UP000678393">
    <property type="component" value="Unassembled WGS sequence"/>
</dbReference>
<feature type="compositionally biased region" description="Basic and acidic residues" evidence="1">
    <location>
        <begin position="332"/>
        <end position="341"/>
    </location>
</feature>
<feature type="non-terminal residue" evidence="2">
    <location>
        <position position="352"/>
    </location>
</feature>
<proteinExistence type="predicted"/>
<dbReference type="EMBL" id="CAJHNH020000891">
    <property type="protein sequence ID" value="CAG5120409.1"/>
    <property type="molecule type" value="Genomic_DNA"/>
</dbReference>
<feature type="compositionally biased region" description="Low complexity" evidence="1">
    <location>
        <begin position="154"/>
        <end position="166"/>
    </location>
</feature>